<evidence type="ECO:0000259" key="7">
    <source>
        <dbReference type="PROSITE" id="PS51383"/>
    </source>
</evidence>
<dbReference type="GO" id="GO:0052855">
    <property type="term" value="F:ADP-dependent NAD(P)H-hydrate dehydratase activity"/>
    <property type="evidence" value="ECO:0007669"/>
    <property type="project" value="UniProtKB-UniRule"/>
</dbReference>
<dbReference type="GO" id="GO:0110051">
    <property type="term" value="P:metabolite repair"/>
    <property type="evidence" value="ECO:0007669"/>
    <property type="project" value="TreeGrafter"/>
</dbReference>
<keyword evidence="1 6" id="KW-0547">Nucleotide-binding</keyword>
<feature type="binding site" evidence="6">
    <location>
        <position position="115"/>
    </location>
    <ligand>
        <name>(6S)-NADPHX</name>
        <dbReference type="ChEBI" id="CHEBI:64076"/>
    </ligand>
</feature>
<keyword evidence="2 6" id="KW-0067">ATP-binding</keyword>
<comment type="catalytic activity">
    <reaction evidence="6">
        <text>(6S)-NADPHX + ADP = AMP + phosphate + NADPH + H(+)</text>
        <dbReference type="Rhea" id="RHEA:32235"/>
        <dbReference type="ChEBI" id="CHEBI:15378"/>
        <dbReference type="ChEBI" id="CHEBI:43474"/>
        <dbReference type="ChEBI" id="CHEBI:57783"/>
        <dbReference type="ChEBI" id="CHEBI:64076"/>
        <dbReference type="ChEBI" id="CHEBI:456215"/>
        <dbReference type="ChEBI" id="CHEBI:456216"/>
        <dbReference type="EC" id="4.2.1.136"/>
    </reaction>
</comment>
<dbReference type="GO" id="GO:0046496">
    <property type="term" value="P:nicotinamide nucleotide metabolic process"/>
    <property type="evidence" value="ECO:0007669"/>
    <property type="project" value="UniProtKB-UniRule"/>
</dbReference>
<evidence type="ECO:0000313" key="9">
    <source>
        <dbReference type="Proteomes" id="UP000191240"/>
    </source>
</evidence>
<keyword evidence="3 6" id="KW-0521">NADP</keyword>
<comment type="catalytic activity">
    <reaction evidence="6">
        <text>(6S)-NADHX + ADP = AMP + phosphate + NADH + H(+)</text>
        <dbReference type="Rhea" id="RHEA:32223"/>
        <dbReference type="ChEBI" id="CHEBI:15378"/>
        <dbReference type="ChEBI" id="CHEBI:43474"/>
        <dbReference type="ChEBI" id="CHEBI:57945"/>
        <dbReference type="ChEBI" id="CHEBI:64074"/>
        <dbReference type="ChEBI" id="CHEBI:456215"/>
        <dbReference type="ChEBI" id="CHEBI:456216"/>
        <dbReference type="EC" id="4.2.1.136"/>
    </reaction>
</comment>
<dbReference type="PROSITE" id="PS51383">
    <property type="entry name" value="YJEF_C_3"/>
    <property type="match status" value="1"/>
</dbReference>
<feature type="binding site" evidence="6">
    <location>
        <position position="232"/>
    </location>
    <ligand>
        <name>AMP</name>
        <dbReference type="ChEBI" id="CHEBI:456215"/>
    </ligand>
</feature>
<dbReference type="CDD" id="cd01171">
    <property type="entry name" value="YXKO-related"/>
    <property type="match status" value="1"/>
</dbReference>
<proteinExistence type="inferred from homology"/>
<dbReference type="InterPro" id="IPR017953">
    <property type="entry name" value="Carbohydrate_kinase_pred_CS"/>
</dbReference>
<accession>A0A1M6DF68</accession>
<reference evidence="8 9" key="1">
    <citation type="submission" date="2016-11" db="EMBL/GenBank/DDBJ databases">
        <authorList>
            <person name="Jaros S."/>
            <person name="Januszkiewicz K."/>
            <person name="Wedrychowicz H."/>
        </authorList>
    </citation>
    <scope>NUCLEOTIDE SEQUENCE [LARGE SCALE GENOMIC DNA]</scope>
    <source>
        <strain evidence="8 9">DSM 3074</strain>
    </source>
</reference>
<dbReference type="EMBL" id="FQYW01000011">
    <property type="protein sequence ID" value="SHI71803.1"/>
    <property type="molecule type" value="Genomic_DNA"/>
</dbReference>
<dbReference type="Proteomes" id="UP000191240">
    <property type="component" value="Unassembled WGS sequence"/>
</dbReference>
<dbReference type="Pfam" id="PF01256">
    <property type="entry name" value="Carb_kinase"/>
    <property type="match status" value="1"/>
</dbReference>
<dbReference type="AlphaFoldDB" id="A0A1M6DF68"/>
<dbReference type="GO" id="GO:0052856">
    <property type="term" value="F:NAD(P)HX epimerase activity"/>
    <property type="evidence" value="ECO:0007669"/>
    <property type="project" value="TreeGrafter"/>
</dbReference>
<feature type="binding site" evidence="6">
    <location>
        <position position="233"/>
    </location>
    <ligand>
        <name>(6S)-NADPHX</name>
        <dbReference type="ChEBI" id="CHEBI:64076"/>
    </ligand>
</feature>
<dbReference type="PANTHER" id="PTHR12592:SF0">
    <property type="entry name" value="ATP-DEPENDENT (S)-NAD(P)H-HYDRATE DEHYDRATASE"/>
    <property type="match status" value="1"/>
</dbReference>
<feature type="binding site" evidence="6">
    <location>
        <position position="44"/>
    </location>
    <ligand>
        <name>(6S)-NADPHX</name>
        <dbReference type="ChEBI" id="CHEBI:64076"/>
    </ligand>
</feature>
<keyword evidence="5 6" id="KW-0456">Lyase</keyword>
<evidence type="ECO:0000256" key="6">
    <source>
        <dbReference type="HAMAP-Rule" id="MF_01965"/>
    </source>
</evidence>
<evidence type="ECO:0000256" key="4">
    <source>
        <dbReference type="ARBA" id="ARBA00023027"/>
    </source>
</evidence>
<keyword evidence="4 6" id="KW-0520">NAD</keyword>
<dbReference type="PROSITE" id="PS01050">
    <property type="entry name" value="YJEF_C_2"/>
    <property type="match status" value="1"/>
</dbReference>
<name>A0A1M6DF68_9FIRM</name>
<dbReference type="HAMAP" id="MF_01965">
    <property type="entry name" value="NADHX_dehydratase"/>
    <property type="match status" value="1"/>
</dbReference>
<organism evidence="8 9">
    <name type="scientific">Anaerovibrio lipolyticus DSM 3074</name>
    <dbReference type="NCBI Taxonomy" id="1120997"/>
    <lineage>
        <taxon>Bacteria</taxon>
        <taxon>Bacillati</taxon>
        <taxon>Bacillota</taxon>
        <taxon>Negativicutes</taxon>
        <taxon>Selenomonadales</taxon>
        <taxon>Selenomonadaceae</taxon>
        <taxon>Anaerovibrio</taxon>
    </lineage>
</organism>
<evidence type="ECO:0000256" key="2">
    <source>
        <dbReference type="ARBA" id="ARBA00022840"/>
    </source>
</evidence>
<feature type="domain" description="YjeF C-terminal" evidence="7">
    <location>
        <begin position="9"/>
        <end position="290"/>
    </location>
</feature>
<feature type="binding site" evidence="6">
    <location>
        <begin position="203"/>
        <end position="207"/>
    </location>
    <ligand>
        <name>AMP</name>
        <dbReference type="ChEBI" id="CHEBI:456215"/>
    </ligand>
</feature>
<comment type="cofactor">
    <cofactor evidence="6">
        <name>Mg(2+)</name>
        <dbReference type="ChEBI" id="CHEBI:18420"/>
    </cofactor>
</comment>
<comment type="similarity">
    <text evidence="6">Belongs to the NnrD/CARKD family.</text>
</comment>
<dbReference type="EC" id="4.2.1.136" evidence="6"/>
<dbReference type="NCBIfam" id="TIGR00196">
    <property type="entry name" value="yjeF_cterm"/>
    <property type="match status" value="1"/>
</dbReference>
<evidence type="ECO:0000256" key="5">
    <source>
        <dbReference type="ARBA" id="ARBA00023239"/>
    </source>
</evidence>
<evidence type="ECO:0000256" key="3">
    <source>
        <dbReference type="ARBA" id="ARBA00022857"/>
    </source>
</evidence>
<dbReference type="SUPFAM" id="SSF53613">
    <property type="entry name" value="Ribokinase-like"/>
    <property type="match status" value="1"/>
</dbReference>
<dbReference type="GO" id="GO:0005524">
    <property type="term" value="F:ATP binding"/>
    <property type="evidence" value="ECO:0007669"/>
    <property type="project" value="UniProtKB-KW"/>
</dbReference>
<gene>
    <name evidence="6" type="primary">nnrD</name>
    <name evidence="8" type="ORF">SAMN02745671_01435</name>
</gene>
<dbReference type="InterPro" id="IPR029056">
    <property type="entry name" value="Ribokinase-like"/>
</dbReference>
<feature type="binding site" evidence="6">
    <location>
        <position position="166"/>
    </location>
    <ligand>
        <name>(6S)-NADPHX</name>
        <dbReference type="ChEBI" id="CHEBI:64076"/>
    </ligand>
</feature>
<sequence>MKLDLIPIDGELAKGMMLPRPKDCHKGTCGRVLVIAGSTGLTGAAVMASQAALRAGAGIASLACAESLNTIFEIKLTEVMTIPVVEAEKGHIGIDALAFLLEKATQYDVVLIGPGLGRHEGTMELVREFVRQTETPLIIDADGLYAFRGQCHLLKACHHVPILTPHLGELAALLNISVKELQQDRCNIIEKAAEENNVILVAKSEETTVAYPDGRLYITTVGNPGMATAGSGDVLAGTIAGVYCQTRGKCAPLVGVYIHGRAGDEAYEKNGNGLIATDMIGNIGRVLLELSLLI</sequence>
<comment type="function">
    <text evidence="6">Catalyzes the dehydration of the S-form of NAD(P)HX at the expense of ADP, which is converted to AMP. Together with NAD(P)HX epimerase, which catalyzes the epimerization of the S- and R-forms, the enzyme allows the repair of both epimers of NAD(P)HX, a damaged form of NAD(P)H that is a result of enzymatic or heat-dependent hydration.</text>
</comment>
<dbReference type="PANTHER" id="PTHR12592">
    <property type="entry name" value="ATP-DEPENDENT (S)-NAD(P)H-HYDRATE DEHYDRATASE FAMILY MEMBER"/>
    <property type="match status" value="1"/>
</dbReference>
<dbReference type="RefSeq" id="WP_080325797.1">
    <property type="nucleotide sequence ID" value="NZ_FQYW01000011.1"/>
</dbReference>
<dbReference type="Gene3D" id="3.40.1190.20">
    <property type="match status" value="1"/>
</dbReference>
<comment type="subunit">
    <text evidence="6">Homotetramer.</text>
</comment>
<evidence type="ECO:0000256" key="1">
    <source>
        <dbReference type="ARBA" id="ARBA00022741"/>
    </source>
</evidence>
<dbReference type="OrthoDB" id="9806925at2"/>
<protein>
    <recommendedName>
        <fullName evidence="6">ADP-dependent (S)-NAD(P)H-hydrate dehydratase</fullName>
        <ecNumber evidence="6">4.2.1.136</ecNumber>
    </recommendedName>
    <alternativeName>
        <fullName evidence="6">ADP-dependent NAD(P)HX dehydratase</fullName>
    </alternativeName>
</protein>
<dbReference type="InterPro" id="IPR000631">
    <property type="entry name" value="CARKD"/>
</dbReference>
<evidence type="ECO:0000313" key="8">
    <source>
        <dbReference type="EMBL" id="SHI71803.1"/>
    </source>
</evidence>